<keyword evidence="7" id="KW-1185">Reference proteome</keyword>
<organism evidence="6 7">
    <name type="scientific">Carnegiea gigantea</name>
    <dbReference type="NCBI Taxonomy" id="171969"/>
    <lineage>
        <taxon>Eukaryota</taxon>
        <taxon>Viridiplantae</taxon>
        <taxon>Streptophyta</taxon>
        <taxon>Embryophyta</taxon>
        <taxon>Tracheophyta</taxon>
        <taxon>Spermatophyta</taxon>
        <taxon>Magnoliopsida</taxon>
        <taxon>eudicotyledons</taxon>
        <taxon>Gunneridae</taxon>
        <taxon>Pentapetalae</taxon>
        <taxon>Caryophyllales</taxon>
        <taxon>Cactineae</taxon>
        <taxon>Cactaceae</taxon>
        <taxon>Cactoideae</taxon>
        <taxon>Echinocereeae</taxon>
        <taxon>Carnegiea</taxon>
    </lineage>
</organism>
<evidence type="ECO:0000313" key="6">
    <source>
        <dbReference type="EMBL" id="KAJ8426548.1"/>
    </source>
</evidence>
<dbReference type="InterPro" id="IPR010977">
    <property type="entry name" value="Aromatic_deC"/>
</dbReference>
<accession>A0A9Q1GXW9</accession>
<dbReference type="InterPro" id="IPR002129">
    <property type="entry name" value="PyrdxlP-dep_de-COase"/>
</dbReference>
<protein>
    <recommendedName>
        <fullName evidence="8">Dopa decarboxylase</fullName>
    </recommendedName>
</protein>
<evidence type="ECO:0000313" key="7">
    <source>
        <dbReference type="Proteomes" id="UP001153076"/>
    </source>
</evidence>
<keyword evidence="3 5" id="KW-0663">Pyridoxal phosphate</keyword>
<dbReference type="PANTHER" id="PTHR11999">
    <property type="entry name" value="GROUP II PYRIDOXAL-5-PHOSPHATE DECARBOXYLASE"/>
    <property type="match status" value="1"/>
</dbReference>
<dbReference type="GO" id="GO:0030170">
    <property type="term" value="F:pyridoxal phosphate binding"/>
    <property type="evidence" value="ECO:0007669"/>
    <property type="project" value="InterPro"/>
</dbReference>
<evidence type="ECO:0000256" key="5">
    <source>
        <dbReference type="RuleBase" id="RU000382"/>
    </source>
</evidence>
<dbReference type="AlphaFoldDB" id="A0A9Q1GXW9"/>
<evidence type="ECO:0000256" key="1">
    <source>
        <dbReference type="ARBA" id="ARBA00001933"/>
    </source>
</evidence>
<sequence length="153" mass="17300">MYRATVVSGQVELCYLQKRLPIYDPNKAILKDVVGSHWISSLAATELESIVMDWLAKVIHPLWFRSDPSLLLQVHKDSMVKISRDHAFAFRPNALKKEIHFDLKAGLFPSFLCINVGTALTTAVDLMAALSEEAKMYTWVHIDAAYGDPWIRA</sequence>
<evidence type="ECO:0008006" key="8">
    <source>
        <dbReference type="Google" id="ProtNLM"/>
    </source>
</evidence>
<dbReference type="GO" id="GO:0005737">
    <property type="term" value="C:cytoplasm"/>
    <property type="evidence" value="ECO:0007669"/>
    <property type="project" value="TreeGrafter"/>
</dbReference>
<dbReference type="InterPro" id="IPR015424">
    <property type="entry name" value="PyrdxlP-dep_Trfase"/>
</dbReference>
<gene>
    <name evidence="6" type="ORF">Cgig2_002068</name>
</gene>
<comment type="cofactor">
    <cofactor evidence="1 5">
        <name>pyridoxal 5'-phosphate</name>
        <dbReference type="ChEBI" id="CHEBI:597326"/>
    </cofactor>
</comment>
<comment type="caution">
    <text evidence="6">The sequence shown here is derived from an EMBL/GenBank/DDBJ whole genome shotgun (WGS) entry which is preliminary data.</text>
</comment>
<dbReference type="Pfam" id="PF00282">
    <property type="entry name" value="Pyridoxal_deC"/>
    <property type="match status" value="1"/>
</dbReference>
<dbReference type="Gene3D" id="3.40.640.10">
    <property type="entry name" value="Type I PLP-dependent aspartate aminotransferase-like (Major domain)"/>
    <property type="match status" value="1"/>
</dbReference>
<dbReference type="PANTHER" id="PTHR11999:SF96">
    <property type="entry name" value="TYROSINE DECARBOXYLASE"/>
    <property type="match status" value="1"/>
</dbReference>
<dbReference type="SUPFAM" id="SSF53383">
    <property type="entry name" value="PLP-dependent transferases"/>
    <property type="match status" value="1"/>
</dbReference>
<proteinExistence type="inferred from homology"/>
<name>A0A9Q1GXW9_9CARY</name>
<reference evidence="6" key="1">
    <citation type="submission" date="2022-04" db="EMBL/GenBank/DDBJ databases">
        <title>Carnegiea gigantea Genome sequencing and assembly v2.</title>
        <authorList>
            <person name="Copetti D."/>
            <person name="Sanderson M.J."/>
            <person name="Burquez A."/>
            <person name="Wojciechowski M.F."/>
        </authorList>
    </citation>
    <scope>NUCLEOTIDE SEQUENCE</scope>
    <source>
        <strain evidence="6">SGP5-SGP5p</strain>
        <tissue evidence="6">Aerial part</tissue>
    </source>
</reference>
<dbReference type="InterPro" id="IPR015421">
    <property type="entry name" value="PyrdxlP-dep_Trfase_major"/>
</dbReference>
<dbReference type="OrthoDB" id="1923313at2759"/>
<comment type="similarity">
    <text evidence="5">Belongs to the group II decarboxylase family.</text>
</comment>
<dbReference type="Proteomes" id="UP001153076">
    <property type="component" value="Unassembled WGS sequence"/>
</dbReference>
<evidence type="ECO:0000256" key="2">
    <source>
        <dbReference type="ARBA" id="ARBA00022793"/>
    </source>
</evidence>
<keyword evidence="4 5" id="KW-0456">Lyase</keyword>
<dbReference type="GO" id="GO:0016831">
    <property type="term" value="F:carboxy-lyase activity"/>
    <property type="evidence" value="ECO:0007669"/>
    <property type="project" value="TreeGrafter"/>
</dbReference>
<dbReference type="GO" id="GO:0019752">
    <property type="term" value="P:carboxylic acid metabolic process"/>
    <property type="evidence" value="ECO:0007669"/>
    <property type="project" value="InterPro"/>
</dbReference>
<evidence type="ECO:0000256" key="4">
    <source>
        <dbReference type="ARBA" id="ARBA00023239"/>
    </source>
</evidence>
<dbReference type="EMBL" id="JAKOGI010001274">
    <property type="protein sequence ID" value="KAJ8426548.1"/>
    <property type="molecule type" value="Genomic_DNA"/>
</dbReference>
<keyword evidence="2" id="KW-0210">Decarboxylase</keyword>
<evidence type="ECO:0000256" key="3">
    <source>
        <dbReference type="ARBA" id="ARBA00022898"/>
    </source>
</evidence>